<dbReference type="PANTHER" id="PTHR31083:SF4">
    <property type="entry name" value="PROTEIN SOSEKI 4-RELATED"/>
    <property type="match status" value="1"/>
</dbReference>
<reference evidence="11" key="1">
    <citation type="journal article" date="2014" name="Nat. Commun.">
        <title>The emerging biofuel crop Camelina sativa retains a highly undifferentiated hexaploid genome structure.</title>
        <authorList>
            <person name="Kagale S."/>
            <person name="Koh C."/>
            <person name="Nixon J."/>
            <person name="Bollina V."/>
            <person name="Clarke W.E."/>
            <person name="Tuteja R."/>
            <person name="Spillane C."/>
            <person name="Robinson S.J."/>
            <person name="Links M.G."/>
            <person name="Clarke C."/>
            <person name="Higgins E.E."/>
            <person name="Huebert T."/>
            <person name="Sharpe A.G."/>
            <person name="Parkin I.A."/>
        </authorList>
    </citation>
    <scope>NUCLEOTIDE SEQUENCE [LARGE SCALE GENOMIC DNA]</scope>
    <source>
        <strain evidence="11">cv. DH55</strain>
    </source>
</reference>
<evidence type="ECO:0000256" key="6">
    <source>
        <dbReference type="ARBA" id="ARBA00023306"/>
    </source>
</evidence>
<evidence type="ECO:0000256" key="5">
    <source>
        <dbReference type="ARBA" id="ARBA00023136"/>
    </source>
</evidence>
<keyword evidence="4" id="KW-0132">Cell division</keyword>
<dbReference type="PIRSF" id="PIRSF031043">
    <property type="entry name" value="UCP031043"/>
    <property type="match status" value="1"/>
</dbReference>
<feature type="region of interest" description="Disordered" evidence="9">
    <location>
        <begin position="327"/>
        <end position="369"/>
    </location>
</feature>
<keyword evidence="6" id="KW-0131">Cell cycle</keyword>
<comment type="subunit">
    <text evidence="8">Homodimer. Forms long polymer filaments with other SOKs proteins polymers (e.g. SOK1, SOK2, SOK3 and SOK4) crucial for polar localization and biological activity. Binds to ANGUSTIFOLIA (AN).</text>
</comment>
<protein>
    <submittedName>
        <fullName evidence="12">Protein UPSTREAM OF FLC-like</fullName>
    </submittedName>
</protein>
<proteinExistence type="inferred from homology"/>
<gene>
    <name evidence="12" type="primary">LOC104790845</name>
</gene>
<organism evidence="11 12">
    <name type="scientific">Camelina sativa</name>
    <name type="common">False flax</name>
    <name type="synonym">Myagrum sativum</name>
    <dbReference type="NCBI Taxonomy" id="90675"/>
    <lineage>
        <taxon>Eukaryota</taxon>
        <taxon>Viridiplantae</taxon>
        <taxon>Streptophyta</taxon>
        <taxon>Embryophyta</taxon>
        <taxon>Tracheophyta</taxon>
        <taxon>Spermatophyta</taxon>
        <taxon>Magnoliopsida</taxon>
        <taxon>eudicotyledons</taxon>
        <taxon>Gunneridae</taxon>
        <taxon>Pentapetalae</taxon>
        <taxon>rosids</taxon>
        <taxon>malvids</taxon>
        <taxon>Brassicales</taxon>
        <taxon>Brassicaceae</taxon>
        <taxon>Camelineae</taxon>
        <taxon>Camelina</taxon>
    </lineage>
</organism>
<evidence type="ECO:0000313" key="11">
    <source>
        <dbReference type="Proteomes" id="UP000694864"/>
    </source>
</evidence>
<dbReference type="Proteomes" id="UP000694864">
    <property type="component" value="Chromosome 6"/>
</dbReference>
<evidence type="ECO:0000256" key="1">
    <source>
        <dbReference type="ARBA" id="ARBA00004413"/>
    </source>
</evidence>
<evidence type="ECO:0000256" key="9">
    <source>
        <dbReference type="SAM" id="MobiDB-lite"/>
    </source>
</evidence>
<evidence type="ECO:0000256" key="7">
    <source>
        <dbReference type="ARBA" id="ARBA00024211"/>
    </source>
</evidence>
<dbReference type="InterPro" id="IPR010369">
    <property type="entry name" value="SOK"/>
</dbReference>
<keyword evidence="3" id="KW-1003">Cell membrane</keyword>
<dbReference type="InterPro" id="IPR021182">
    <property type="entry name" value="SOK_magnoliopsida"/>
</dbReference>
<comment type="subcellular location">
    <subcellularLocation>
        <location evidence="1">Cell membrane</location>
        <topology evidence="1">Peripheral membrane protein</topology>
        <orientation evidence="1">Cytoplasmic side</orientation>
    </subcellularLocation>
</comment>
<dbReference type="RefSeq" id="XP_010514936.1">
    <property type="nucleotide sequence ID" value="XM_010516634.2"/>
</dbReference>
<sequence length="369" mass="41875">MALMNSRATTTQDNFIMVPSRMNHHKLDSKPKVSVVYYLSRTGQLDHPHFIEVPLSSHNGLYLKDVINRLNDLRGKGMVCLYSWSSKRTYKNGFVWHDLSEDDFIFPVHGQEYVLKGSQILDLDNNNSGKESNFSAVVTHRRNQSWSSIDQYKVYKASADSSSRMLATDASTQTDDHRRRRKHIAKEVDEVNEITELSREEITSPPQSDSSPETLESLMKADGRLGLRQEDRTVEKMRPSAVLMQLISCGAMSFRKCGPTTMLMNGSTRRSTVERGTGSYRLERAEKELRRFGRVKLEEKEYFSGSLIDESNKKELVAALMRSSSCNTDRSSRMGLTKQKDGEEVARANLIPRNPKSVEDGHNKAKTGV</sequence>
<name>A0ABM0ZF99_CAMSA</name>
<evidence type="ECO:0000256" key="4">
    <source>
        <dbReference type="ARBA" id="ARBA00022618"/>
    </source>
</evidence>
<accession>A0ABM0ZF99</accession>
<keyword evidence="11" id="KW-1185">Reference proteome</keyword>
<dbReference type="PANTHER" id="PTHR31083">
    <property type="entry name" value="UPSTREAM OF FLC PROTEIN (DUF966)"/>
    <property type="match status" value="1"/>
</dbReference>
<dbReference type="Pfam" id="PF06136">
    <property type="entry name" value="SOK"/>
    <property type="match status" value="1"/>
</dbReference>
<dbReference type="InterPro" id="IPR048351">
    <property type="entry name" value="SOK_DIX"/>
</dbReference>
<comment type="similarity">
    <text evidence="7">Belongs to the SOSEKI family.</text>
</comment>
<keyword evidence="5" id="KW-0472">Membrane</keyword>
<evidence type="ECO:0000256" key="2">
    <source>
        <dbReference type="ARBA" id="ARBA00022473"/>
    </source>
</evidence>
<evidence type="ECO:0000256" key="8">
    <source>
        <dbReference type="ARBA" id="ARBA00046534"/>
    </source>
</evidence>
<reference evidence="12" key="2">
    <citation type="submission" date="2025-08" db="UniProtKB">
        <authorList>
            <consortium name="RefSeq"/>
        </authorList>
    </citation>
    <scope>IDENTIFICATION</scope>
    <source>
        <tissue evidence="12">Leaf</tissue>
    </source>
</reference>
<keyword evidence="2" id="KW-0217">Developmental protein</keyword>
<evidence type="ECO:0000256" key="3">
    <source>
        <dbReference type="ARBA" id="ARBA00022475"/>
    </source>
</evidence>
<dbReference type="GeneID" id="104790845"/>
<feature type="domain" description="SOSEKI DIX-like" evidence="10">
    <location>
        <begin position="33"/>
        <end position="121"/>
    </location>
</feature>
<evidence type="ECO:0000259" key="10">
    <source>
        <dbReference type="Pfam" id="PF06136"/>
    </source>
</evidence>
<evidence type="ECO:0000313" key="12">
    <source>
        <dbReference type="RefSeq" id="XP_010514936.1"/>
    </source>
</evidence>